<dbReference type="EMBL" id="RWGY01000051">
    <property type="protein sequence ID" value="TVU04608.1"/>
    <property type="molecule type" value="Genomic_DNA"/>
</dbReference>
<keyword evidence="2" id="KW-1185">Reference proteome</keyword>
<name>A0A5J9T000_9POAL</name>
<comment type="caution">
    <text evidence="1">The sequence shown here is derived from an EMBL/GenBank/DDBJ whole genome shotgun (WGS) entry which is preliminary data.</text>
</comment>
<sequence>MGMPSPAGVSALAPSANETRVTADSGEGFEFGGMVFAITEGNEVAEVLDGGAVRVLGSESFFDACTGTRQHFVDVQGTTEAMLLLVPEKAIVF</sequence>
<accession>A0A5J9T000</accession>
<dbReference type="Gramene" id="TVU04608">
    <property type="protein sequence ID" value="TVU04608"/>
    <property type="gene ID" value="EJB05_47728"/>
</dbReference>
<dbReference type="Proteomes" id="UP000324897">
    <property type="component" value="Unassembled WGS sequence"/>
</dbReference>
<evidence type="ECO:0000313" key="1">
    <source>
        <dbReference type="EMBL" id="TVU04608.1"/>
    </source>
</evidence>
<gene>
    <name evidence="1" type="ORF">EJB05_47728</name>
</gene>
<protein>
    <submittedName>
        <fullName evidence="1">Uncharacterized protein</fullName>
    </submittedName>
</protein>
<feature type="non-terminal residue" evidence="1">
    <location>
        <position position="1"/>
    </location>
</feature>
<proteinExistence type="predicted"/>
<evidence type="ECO:0000313" key="2">
    <source>
        <dbReference type="Proteomes" id="UP000324897"/>
    </source>
</evidence>
<organism evidence="1 2">
    <name type="scientific">Eragrostis curvula</name>
    <name type="common">weeping love grass</name>
    <dbReference type="NCBI Taxonomy" id="38414"/>
    <lineage>
        <taxon>Eukaryota</taxon>
        <taxon>Viridiplantae</taxon>
        <taxon>Streptophyta</taxon>
        <taxon>Embryophyta</taxon>
        <taxon>Tracheophyta</taxon>
        <taxon>Spermatophyta</taxon>
        <taxon>Magnoliopsida</taxon>
        <taxon>Liliopsida</taxon>
        <taxon>Poales</taxon>
        <taxon>Poaceae</taxon>
        <taxon>PACMAD clade</taxon>
        <taxon>Chloridoideae</taxon>
        <taxon>Eragrostideae</taxon>
        <taxon>Eragrostidinae</taxon>
        <taxon>Eragrostis</taxon>
    </lineage>
</organism>
<dbReference type="OrthoDB" id="684027at2759"/>
<reference evidence="1 2" key="1">
    <citation type="journal article" date="2019" name="Sci. Rep.">
        <title>A high-quality genome of Eragrostis curvula grass provides insights into Poaceae evolution and supports new strategies to enhance forage quality.</title>
        <authorList>
            <person name="Carballo J."/>
            <person name="Santos B.A.C.M."/>
            <person name="Zappacosta D."/>
            <person name="Garbus I."/>
            <person name="Selva J.P."/>
            <person name="Gallo C.A."/>
            <person name="Diaz A."/>
            <person name="Albertini E."/>
            <person name="Caccamo M."/>
            <person name="Echenique V."/>
        </authorList>
    </citation>
    <scope>NUCLEOTIDE SEQUENCE [LARGE SCALE GENOMIC DNA]</scope>
    <source>
        <strain evidence="2">cv. Victoria</strain>
        <tissue evidence="1">Leaf</tissue>
    </source>
</reference>
<dbReference type="AlphaFoldDB" id="A0A5J9T000"/>